<evidence type="ECO:0000313" key="1">
    <source>
        <dbReference type="EMBL" id="OJT02336.1"/>
    </source>
</evidence>
<accession>A0A1M2V4A6</accession>
<organism evidence="1 2">
    <name type="scientific">Trametes pubescens</name>
    <name type="common">White-rot fungus</name>
    <dbReference type="NCBI Taxonomy" id="154538"/>
    <lineage>
        <taxon>Eukaryota</taxon>
        <taxon>Fungi</taxon>
        <taxon>Dikarya</taxon>
        <taxon>Basidiomycota</taxon>
        <taxon>Agaricomycotina</taxon>
        <taxon>Agaricomycetes</taxon>
        <taxon>Polyporales</taxon>
        <taxon>Polyporaceae</taxon>
        <taxon>Trametes</taxon>
    </lineage>
</organism>
<reference evidence="1 2" key="1">
    <citation type="submission" date="2016-10" db="EMBL/GenBank/DDBJ databases">
        <title>Genome sequence of the basidiomycete white-rot fungus Trametes pubescens.</title>
        <authorList>
            <person name="Makela M.R."/>
            <person name="Granchi Z."/>
            <person name="Peng M."/>
            <person name="De Vries R.P."/>
            <person name="Grigoriev I."/>
            <person name="Riley R."/>
            <person name="Hilden K."/>
        </authorList>
    </citation>
    <scope>NUCLEOTIDE SEQUENCE [LARGE SCALE GENOMIC DNA]</scope>
    <source>
        <strain evidence="1 2">FBCC735</strain>
    </source>
</reference>
<name>A0A1M2V4A6_TRAPU</name>
<keyword evidence="2" id="KW-1185">Reference proteome</keyword>
<dbReference type="AlphaFoldDB" id="A0A1M2V4A6"/>
<dbReference type="Proteomes" id="UP000184267">
    <property type="component" value="Unassembled WGS sequence"/>
</dbReference>
<comment type="caution">
    <text evidence="1">The sequence shown here is derived from an EMBL/GenBank/DDBJ whole genome shotgun (WGS) entry which is preliminary data.</text>
</comment>
<proteinExistence type="predicted"/>
<gene>
    <name evidence="1" type="ORF">TRAPUB_7119</name>
</gene>
<sequence>MRHLMVDDLESSSTWGYMAEMLRASPTTHRKLSVALGYGDDVFPGLFPPEVITWLYVDEHCDTLEWRPLLVHFFQ</sequence>
<protein>
    <submittedName>
        <fullName evidence="1">Uncharacterized protein</fullName>
    </submittedName>
</protein>
<dbReference type="EMBL" id="MNAD01001674">
    <property type="protein sequence ID" value="OJT02336.1"/>
    <property type="molecule type" value="Genomic_DNA"/>
</dbReference>
<evidence type="ECO:0000313" key="2">
    <source>
        <dbReference type="Proteomes" id="UP000184267"/>
    </source>
</evidence>